<dbReference type="AlphaFoldDB" id="A0A239A468"/>
<gene>
    <name evidence="2" type="ORF">SAMN05192560_1682</name>
</gene>
<evidence type="ECO:0000259" key="1">
    <source>
        <dbReference type="Pfam" id="PF04324"/>
    </source>
</evidence>
<dbReference type="Gene3D" id="1.10.10.1100">
    <property type="entry name" value="BFD-like [2Fe-2S]-binding domain"/>
    <property type="match status" value="1"/>
</dbReference>
<dbReference type="Pfam" id="PF04324">
    <property type="entry name" value="Fer2_BFD"/>
    <property type="match status" value="1"/>
</dbReference>
<protein>
    <submittedName>
        <fullName evidence="2">BFD-like [2Fe-2S] binding domain-containing protein</fullName>
    </submittedName>
</protein>
<sequence length="107" mass="11580">MSGIVGAAAAGCKWAVHTGLGNEGVQYLLILLASGLKQVFMSEQNNHPDDEILCFCSGVKRSKIRDLYQQGFDIRGIADMTGAMTGCGGCEWDIEYYLKELETGQGK</sequence>
<accession>A0A239A468</accession>
<keyword evidence="3" id="KW-1185">Reference proteome</keyword>
<name>A0A239A468_9PROT</name>
<reference evidence="3" key="1">
    <citation type="submission" date="2017-06" db="EMBL/GenBank/DDBJ databases">
        <authorList>
            <person name="Varghese N."/>
            <person name="Submissions S."/>
        </authorList>
    </citation>
    <scope>NUCLEOTIDE SEQUENCE [LARGE SCALE GENOMIC DNA]</scope>
    <source>
        <strain evidence="3">Ca-68</strain>
    </source>
</reference>
<dbReference type="InterPro" id="IPR007419">
    <property type="entry name" value="BFD-like_2Fe2S-bd_dom"/>
</dbReference>
<dbReference type="InterPro" id="IPR041854">
    <property type="entry name" value="BFD-like_2Fe2S-bd_dom_sf"/>
</dbReference>
<proteinExistence type="predicted"/>
<evidence type="ECO:0000313" key="3">
    <source>
        <dbReference type="Proteomes" id="UP000198305"/>
    </source>
</evidence>
<dbReference type="Proteomes" id="UP000198305">
    <property type="component" value="Unassembled WGS sequence"/>
</dbReference>
<evidence type="ECO:0000313" key="2">
    <source>
        <dbReference type="EMBL" id="SNR90340.1"/>
    </source>
</evidence>
<dbReference type="EMBL" id="FZOA01000006">
    <property type="protein sequence ID" value="SNR90340.1"/>
    <property type="molecule type" value="Genomic_DNA"/>
</dbReference>
<organism evidence="2 3">
    <name type="scientific">Methylobacillus rhizosphaerae</name>
    <dbReference type="NCBI Taxonomy" id="551994"/>
    <lineage>
        <taxon>Bacteria</taxon>
        <taxon>Pseudomonadati</taxon>
        <taxon>Pseudomonadota</taxon>
        <taxon>Betaproteobacteria</taxon>
        <taxon>Nitrosomonadales</taxon>
        <taxon>Methylophilaceae</taxon>
        <taxon>Methylobacillus</taxon>
    </lineage>
</organism>
<feature type="domain" description="BFD-like [2Fe-2S]-binding" evidence="1">
    <location>
        <begin position="52"/>
        <end position="100"/>
    </location>
</feature>